<dbReference type="PROSITE" id="PS51900">
    <property type="entry name" value="CB"/>
    <property type="match status" value="1"/>
</dbReference>
<evidence type="ECO:0000313" key="9">
    <source>
        <dbReference type="Proteomes" id="UP000253769"/>
    </source>
</evidence>
<dbReference type="InterPro" id="IPR010998">
    <property type="entry name" value="Integrase_recombinase_N"/>
</dbReference>
<sequence length="419" mass="48503">MGRKRKWPVGITERTLTDGKKRFQLAFTFRGTPIRKLTELNVNAANAKYLSNLRAVILVEIADGTFQFGKYWPDSKEAQKYDRANSETKLISTLLTEQIAQFRKQKSIEPGTIDTYEINVNNQLIPAFGHLRLVDLTTRHIEEWVRHHSATVSSARTYLIPLKHVCRAAHRYGEIQKNPLADVDYKSLQPKDERIRDDSDSIDPFSMDEVVQIVNNAMPWSKNVIKANFFMGLRPSELICLKWTDIDFGAKTVTIQRAVDHRGVIKRTKTDSTRVIELIPPALSALLEQQKYNQGRSEFVLISRRGTPFPSYRNLHLHWGKVLANCKGIRYRSPYQMRHTFASQMLSNKEDIFWVAHMLGHKDIKTVQQHYYRWIPKPEGEFKTNTDWEKALNSAEKRTEFAHGKTTGIQVDEIITKIH</sequence>
<dbReference type="Pfam" id="PF12167">
    <property type="entry name" value="Arm-DNA-bind_2"/>
    <property type="match status" value="1"/>
</dbReference>
<comment type="caution">
    <text evidence="8">The sequence shown here is derived from an EMBL/GenBank/DDBJ whole genome shotgun (WGS) entry which is preliminary data.</text>
</comment>
<feature type="domain" description="Core-binding (CB)" evidence="7">
    <location>
        <begin position="93"/>
        <end position="170"/>
    </location>
</feature>
<dbReference type="PANTHER" id="PTHR30349">
    <property type="entry name" value="PHAGE INTEGRASE-RELATED"/>
    <property type="match status" value="1"/>
</dbReference>
<dbReference type="SUPFAM" id="SSF56349">
    <property type="entry name" value="DNA breaking-rejoining enzymes"/>
    <property type="match status" value="1"/>
</dbReference>
<accession>A0A369WU33</accession>
<dbReference type="EMBL" id="QQOH01000001">
    <property type="protein sequence ID" value="RDE25182.1"/>
    <property type="molecule type" value="Genomic_DNA"/>
</dbReference>
<dbReference type="RefSeq" id="WP_114694778.1">
    <property type="nucleotide sequence ID" value="NZ_QQOH01000001.1"/>
</dbReference>
<dbReference type="InterPro" id="IPR044068">
    <property type="entry name" value="CB"/>
</dbReference>
<dbReference type="Pfam" id="PF00589">
    <property type="entry name" value="Phage_integrase"/>
    <property type="match status" value="1"/>
</dbReference>
<evidence type="ECO:0000259" key="6">
    <source>
        <dbReference type="PROSITE" id="PS51898"/>
    </source>
</evidence>
<dbReference type="Proteomes" id="UP000253769">
    <property type="component" value="Unassembled WGS sequence"/>
</dbReference>
<protein>
    <submittedName>
        <fullName evidence="8">Site-specific integrase</fullName>
    </submittedName>
</protein>
<dbReference type="Gene3D" id="1.10.150.130">
    <property type="match status" value="1"/>
</dbReference>
<dbReference type="InterPro" id="IPR011010">
    <property type="entry name" value="DNA_brk_join_enz"/>
</dbReference>
<gene>
    <name evidence="8" type="ORF">DV711_06395</name>
</gene>
<keyword evidence="9" id="KW-1185">Reference proteome</keyword>
<dbReference type="InterPro" id="IPR004107">
    <property type="entry name" value="Integrase_SAM-like_N"/>
</dbReference>
<evidence type="ECO:0000259" key="7">
    <source>
        <dbReference type="PROSITE" id="PS51900"/>
    </source>
</evidence>
<evidence type="ECO:0000256" key="5">
    <source>
        <dbReference type="PROSITE-ProRule" id="PRU01248"/>
    </source>
</evidence>
<keyword evidence="4" id="KW-0233">DNA recombination</keyword>
<reference evidence="8 9" key="1">
    <citation type="submission" date="2018-07" db="EMBL/GenBank/DDBJ databases">
        <title>Motiliproteus coralliicola sp. nov., a bacterium isolated from Coral.</title>
        <authorList>
            <person name="Wang G."/>
        </authorList>
    </citation>
    <scope>NUCLEOTIDE SEQUENCE [LARGE SCALE GENOMIC DNA]</scope>
    <source>
        <strain evidence="8 9">C34</strain>
    </source>
</reference>
<dbReference type="Gene3D" id="1.10.443.10">
    <property type="entry name" value="Intergrase catalytic core"/>
    <property type="match status" value="1"/>
</dbReference>
<dbReference type="InterPro" id="IPR002104">
    <property type="entry name" value="Integrase_catalytic"/>
</dbReference>
<dbReference type="PROSITE" id="PS51898">
    <property type="entry name" value="TYR_RECOMBINASE"/>
    <property type="match status" value="1"/>
</dbReference>
<dbReference type="AlphaFoldDB" id="A0A369WU33"/>
<comment type="similarity">
    <text evidence="1">Belongs to the 'phage' integrase family.</text>
</comment>
<dbReference type="InterPro" id="IPR022000">
    <property type="entry name" value="Min27-like_integrase_DNA_bind"/>
</dbReference>
<dbReference type="OrthoDB" id="5391994at2"/>
<evidence type="ECO:0000256" key="1">
    <source>
        <dbReference type="ARBA" id="ARBA00008857"/>
    </source>
</evidence>
<keyword evidence="2" id="KW-0229">DNA integration</keyword>
<keyword evidence="3 5" id="KW-0238">DNA-binding</keyword>
<dbReference type="InterPro" id="IPR050090">
    <property type="entry name" value="Tyrosine_recombinase_XerCD"/>
</dbReference>
<proteinExistence type="inferred from homology"/>
<evidence type="ECO:0000256" key="4">
    <source>
        <dbReference type="ARBA" id="ARBA00023172"/>
    </source>
</evidence>
<evidence type="ECO:0000313" key="8">
    <source>
        <dbReference type="EMBL" id="RDE25182.1"/>
    </source>
</evidence>
<dbReference type="PANTHER" id="PTHR30349:SF64">
    <property type="entry name" value="PROPHAGE INTEGRASE INTD-RELATED"/>
    <property type="match status" value="1"/>
</dbReference>
<dbReference type="InterPro" id="IPR013762">
    <property type="entry name" value="Integrase-like_cat_sf"/>
</dbReference>
<dbReference type="CDD" id="cd01189">
    <property type="entry name" value="INT_ICEBs1_C_like"/>
    <property type="match status" value="1"/>
</dbReference>
<name>A0A369WU33_9GAMM</name>
<dbReference type="GO" id="GO:0006310">
    <property type="term" value="P:DNA recombination"/>
    <property type="evidence" value="ECO:0007669"/>
    <property type="project" value="UniProtKB-KW"/>
</dbReference>
<feature type="domain" description="Tyr recombinase" evidence="6">
    <location>
        <begin position="200"/>
        <end position="384"/>
    </location>
</feature>
<dbReference type="GO" id="GO:0003677">
    <property type="term" value="F:DNA binding"/>
    <property type="evidence" value="ECO:0007669"/>
    <property type="project" value="UniProtKB-UniRule"/>
</dbReference>
<evidence type="ECO:0000256" key="3">
    <source>
        <dbReference type="ARBA" id="ARBA00023125"/>
    </source>
</evidence>
<dbReference type="Pfam" id="PF14659">
    <property type="entry name" value="Phage_int_SAM_3"/>
    <property type="match status" value="1"/>
</dbReference>
<organism evidence="8 9">
    <name type="scientific">Motiliproteus coralliicola</name>
    <dbReference type="NCBI Taxonomy" id="2283196"/>
    <lineage>
        <taxon>Bacteria</taxon>
        <taxon>Pseudomonadati</taxon>
        <taxon>Pseudomonadota</taxon>
        <taxon>Gammaproteobacteria</taxon>
        <taxon>Oceanospirillales</taxon>
        <taxon>Oceanospirillaceae</taxon>
        <taxon>Motiliproteus</taxon>
    </lineage>
</organism>
<dbReference type="GO" id="GO:0015074">
    <property type="term" value="P:DNA integration"/>
    <property type="evidence" value="ECO:0007669"/>
    <property type="project" value="UniProtKB-KW"/>
</dbReference>
<evidence type="ECO:0000256" key="2">
    <source>
        <dbReference type="ARBA" id="ARBA00022908"/>
    </source>
</evidence>